<dbReference type="AlphaFoldDB" id="A0A4Q9M9S0"/>
<gene>
    <name evidence="2" type="ORF">BD311DRAFT_672902</name>
</gene>
<reference evidence="2" key="1">
    <citation type="submission" date="2019-01" db="EMBL/GenBank/DDBJ databases">
        <title>Draft genome sequences of three monokaryotic isolates of the white-rot basidiomycete fungus Dichomitus squalens.</title>
        <authorList>
            <consortium name="DOE Joint Genome Institute"/>
            <person name="Lopez S.C."/>
            <person name="Andreopoulos B."/>
            <person name="Pangilinan J."/>
            <person name="Lipzen A."/>
            <person name="Riley R."/>
            <person name="Ahrendt S."/>
            <person name="Ng V."/>
            <person name="Barry K."/>
            <person name="Daum C."/>
            <person name="Grigoriev I.V."/>
            <person name="Hilden K.S."/>
            <person name="Makela M.R."/>
            <person name="de Vries R.P."/>
        </authorList>
    </citation>
    <scope>NUCLEOTIDE SEQUENCE [LARGE SCALE GENOMIC DNA]</scope>
    <source>
        <strain evidence="2">OM18370.1</strain>
    </source>
</reference>
<dbReference type="OrthoDB" id="2755170at2759"/>
<sequence length="308" mass="34190">MWLKSYLDFTSDRPKWAFVADDILAINVPKSVRPRERQLRLNMFLQSWNAKKRAAKNIPNELRAMIAVADKYNLQVNALAPSRHIMRAMPMWDHVRAKKPALNQACISSIGTVQCIKENHGLLTVGDFCDLAELKADVSHTLEDDRCECEICTSMRDVLGCRCPMSCMSRATKFLDALPTRWDPRGAHPEDYEEIPPEDDPGDDESLEFDRMVTTQGTLSKVFRIFTDGDEPCGDRVNVALDESVGSLSIATEGACWTNESKDVRVGAGIYVAENHPLNGSMSVPASLGKSRQAGILTASLAAMERAD</sequence>
<feature type="compositionally biased region" description="Acidic residues" evidence="1">
    <location>
        <begin position="191"/>
        <end position="205"/>
    </location>
</feature>
<evidence type="ECO:0000256" key="1">
    <source>
        <dbReference type="SAM" id="MobiDB-lite"/>
    </source>
</evidence>
<accession>A0A4Q9M9S0</accession>
<dbReference type="EMBL" id="ML143492">
    <property type="protein sequence ID" value="TBU23865.1"/>
    <property type="molecule type" value="Genomic_DNA"/>
</dbReference>
<organism evidence="2">
    <name type="scientific">Dichomitus squalens</name>
    <dbReference type="NCBI Taxonomy" id="114155"/>
    <lineage>
        <taxon>Eukaryota</taxon>
        <taxon>Fungi</taxon>
        <taxon>Dikarya</taxon>
        <taxon>Basidiomycota</taxon>
        <taxon>Agaricomycotina</taxon>
        <taxon>Agaricomycetes</taxon>
        <taxon>Polyporales</taxon>
        <taxon>Polyporaceae</taxon>
        <taxon>Dichomitus</taxon>
    </lineage>
</organism>
<protein>
    <submittedName>
        <fullName evidence="2">Uncharacterized protein</fullName>
    </submittedName>
</protein>
<dbReference type="Proteomes" id="UP000292957">
    <property type="component" value="Unassembled WGS sequence"/>
</dbReference>
<feature type="non-terminal residue" evidence="2">
    <location>
        <position position="308"/>
    </location>
</feature>
<proteinExistence type="predicted"/>
<feature type="region of interest" description="Disordered" evidence="1">
    <location>
        <begin position="185"/>
        <end position="205"/>
    </location>
</feature>
<name>A0A4Q9M9S0_9APHY</name>
<evidence type="ECO:0000313" key="2">
    <source>
        <dbReference type="EMBL" id="TBU23865.1"/>
    </source>
</evidence>